<evidence type="ECO:0000259" key="1">
    <source>
        <dbReference type="Pfam" id="PF04738"/>
    </source>
</evidence>
<dbReference type="Pfam" id="PF14028">
    <property type="entry name" value="Lant_dehydr_C"/>
    <property type="match status" value="1"/>
</dbReference>
<dbReference type="Pfam" id="PF04738">
    <property type="entry name" value="Lant_dehydr_N"/>
    <property type="match status" value="1"/>
</dbReference>
<dbReference type="Proteomes" id="UP001500936">
    <property type="component" value="Unassembled WGS sequence"/>
</dbReference>
<sequence length="987" mass="112243">MSNQHVSEAIRIAAPGLNTQELLNATLSPKVAETRLKYLLRMSTRCTPFGLFAGGTVGYFGTSSTLDFTNRQARPHHRLDMQVLTELAYALSNRPELQHQLRYVTNQTLYQVGQRLRYTERQWLDGQWHYFSSEVPAESSILKVLALARQGATRTELAQAIASPDQQAEAYAFIDCLIEDCLLTSELLPAPTGIDPFTHLVNTIRSWPTPPDCLPHLIAIQDVLTQSTGKAQPTEEINFRLTLGLGLSLSSGPILQTDTCFDESRPQLSGRVLQQLEKSLSALHVLSHFNAPNDNLVTFKQRFYDRYEEQEIPLLAVLDEEIGIGYGNALTNTAGELIEGLVSQSSTDPSVYLQDALHQLRIRLYTSWDPQRDGGVTITDDDLLQLTTDAVKLPDSYYAIGYFLASSTESIDAGQYQFYLKALSGPSGFNLFGRFCSADEELSRLVTDNLARRQQQDAHRIYAEVVHLPQPRTGNVVARPHLRPYEIPYLTHSTLPTNQQLSLDDLLVSVPHGQRIVLRSKQLGKEVIPQLTTAHDYNSGLPLYRFLCDLQHQQASFSVSWHWGALVQARRLPRVKYRNIILQEATWLLSHTDLVAGLTDAENVCRLQQQEGLPALIALQEGDQELFLDLRSPICQQLFTSTIRRLKSVRVIEWLRTPENCPVQGPDGKMTHEVVIPFTNISEKEEHRRVSYRVNVSPLLTNQRSFSPGSEWLYLKVYCGCSTADVVLNQLSELIQQGLNSGQLKYWFFVRYFDPDFHLRIRFRLSSQEQAGLWLTRCQAVLSSLTTSGEIHKVRVDTYHRELERYGEAAIEPTEYLFWRESEFICQLHQMDLTPSDLLRTAIQGIDLYQTVFGLSPEEKLQVCDEVYQTLFAEHGGSASLRQTLAKKYRDNQPLVMQLFEDTSSTEPCPVEQLFGEYRLRISTTSSTITAYLNRNSGLQRRQYIAGIAHMFVNRLFTNHQRTYELLVYHHLQRVHQTRLARHSIAG</sequence>
<evidence type="ECO:0000259" key="2">
    <source>
        <dbReference type="Pfam" id="PF14028"/>
    </source>
</evidence>
<dbReference type="NCBIfam" id="TIGR03891">
    <property type="entry name" value="thiopep_ocin"/>
    <property type="match status" value="1"/>
</dbReference>
<dbReference type="EMBL" id="BAABHB010000018">
    <property type="protein sequence ID" value="GAA4419090.1"/>
    <property type="molecule type" value="Genomic_DNA"/>
</dbReference>
<evidence type="ECO:0000313" key="4">
    <source>
        <dbReference type="Proteomes" id="UP001500936"/>
    </source>
</evidence>
<accession>A0ABP8KZ80</accession>
<evidence type="ECO:0000313" key="3">
    <source>
        <dbReference type="EMBL" id="GAA4419090.1"/>
    </source>
</evidence>
<feature type="domain" description="Lantibiotic dehydratase N-terminal" evidence="1">
    <location>
        <begin position="3"/>
        <end position="638"/>
    </location>
</feature>
<name>A0ABP8KZ80_9BACT</name>
<protein>
    <recommendedName>
        <fullName evidence="5">Thiopeptide-type bacteriocin biosynthesis domain-containing protein</fullName>
    </recommendedName>
</protein>
<feature type="domain" description="Thiopeptide-type bacteriocin biosynthesis" evidence="2">
    <location>
        <begin position="712"/>
        <end position="974"/>
    </location>
</feature>
<dbReference type="InterPro" id="IPR006827">
    <property type="entry name" value="Lant_deHydtase_N"/>
</dbReference>
<evidence type="ECO:0008006" key="5">
    <source>
        <dbReference type="Google" id="ProtNLM"/>
    </source>
</evidence>
<proteinExistence type="predicted"/>
<organism evidence="3 4">
    <name type="scientific">Nibrella viscosa</name>
    <dbReference type="NCBI Taxonomy" id="1084524"/>
    <lineage>
        <taxon>Bacteria</taxon>
        <taxon>Pseudomonadati</taxon>
        <taxon>Bacteroidota</taxon>
        <taxon>Cytophagia</taxon>
        <taxon>Cytophagales</taxon>
        <taxon>Spirosomataceae</taxon>
        <taxon>Nibrella</taxon>
    </lineage>
</organism>
<gene>
    <name evidence="3" type="ORF">GCM10023187_53090</name>
</gene>
<keyword evidence="4" id="KW-1185">Reference proteome</keyword>
<comment type="caution">
    <text evidence="3">The sequence shown here is derived from an EMBL/GenBank/DDBJ whole genome shotgun (WGS) entry which is preliminary data.</text>
</comment>
<dbReference type="InterPro" id="IPR023809">
    <property type="entry name" value="Thiopep_bacteriocin_synth_dom"/>
</dbReference>
<reference evidence="4" key="1">
    <citation type="journal article" date="2019" name="Int. J. Syst. Evol. Microbiol.">
        <title>The Global Catalogue of Microorganisms (GCM) 10K type strain sequencing project: providing services to taxonomists for standard genome sequencing and annotation.</title>
        <authorList>
            <consortium name="The Broad Institute Genomics Platform"/>
            <consortium name="The Broad Institute Genome Sequencing Center for Infectious Disease"/>
            <person name="Wu L."/>
            <person name="Ma J."/>
        </authorList>
    </citation>
    <scope>NUCLEOTIDE SEQUENCE [LARGE SCALE GENOMIC DNA]</scope>
    <source>
        <strain evidence="4">JCM 17925</strain>
    </source>
</reference>